<dbReference type="EMBL" id="FNAY01000011">
    <property type="protein sequence ID" value="SDF47310.1"/>
    <property type="molecule type" value="Genomic_DNA"/>
</dbReference>
<dbReference type="PANTHER" id="PTHR22807:SF61">
    <property type="entry name" value="NOL1_NOP2_SUN FAMILY PROTEIN _ ANTITERMINATION NUSB DOMAIN-CONTAINING PROTEIN"/>
    <property type="match status" value="1"/>
</dbReference>
<sequence>MASIDPARRAAAALLSGVLQERLTLAEQAGELAALAPSDRARAQRIALATLRNLSRADAMLKPHLRKAPPPDLHVLLRLGTVEICALGEAPHGVTDALVTLARSGGQKTEGFAGLINAVLRKIATETERWARLDAPALPGWLRGRLMSAYGKVAVMRMEAAHLAGAPTDLSVKTDAAGWAGKLGAELLPTGTLRLAQAGQITELPGYATGDWWVQDAAAALPAKVLNAQPGEHVLDLCAAPGGKTLQLLAAGAKVTALDVSAPRLDRLEENLARCGMTAETVVADALDWTPAAPFDAILLDAPCSATGTIRRHPDLPFVKDAGGIKTLIALQAALLDRALGWLKPGGRLVYATCSLLPEEGEAQIAAALTRHPGLRILPATVPGLDPDWRTEHGCLRLRPDLWPGCGGLDGFFIAVLRRDS</sequence>
<dbReference type="InterPro" id="IPR006027">
    <property type="entry name" value="NusB_RsmB_TIM44"/>
</dbReference>
<reference evidence="8 9" key="1">
    <citation type="submission" date="2016-10" db="EMBL/GenBank/DDBJ databases">
        <authorList>
            <person name="de Groot N.N."/>
        </authorList>
    </citation>
    <scope>NUCLEOTIDE SEQUENCE [LARGE SCALE GENOMIC DNA]</scope>
    <source>
        <strain evidence="9">DSM 938 / 37b4</strain>
    </source>
</reference>
<name>A0A1G7LE53_RHOCA</name>
<dbReference type="InterPro" id="IPR035926">
    <property type="entry name" value="NusB-like_sf"/>
</dbReference>
<dbReference type="InterPro" id="IPR029063">
    <property type="entry name" value="SAM-dependent_MTases_sf"/>
</dbReference>
<dbReference type="Pfam" id="PF01189">
    <property type="entry name" value="Methyltr_RsmB-F"/>
    <property type="match status" value="1"/>
</dbReference>
<evidence type="ECO:0000313" key="8">
    <source>
        <dbReference type="EMBL" id="SDF47310.1"/>
    </source>
</evidence>
<dbReference type="InterPro" id="IPR023267">
    <property type="entry name" value="RCMT"/>
</dbReference>
<dbReference type="PRINTS" id="PR02008">
    <property type="entry name" value="RCMTFAMILY"/>
</dbReference>
<dbReference type="GO" id="GO:0006355">
    <property type="term" value="P:regulation of DNA-templated transcription"/>
    <property type="evidence" value="ECO:0007669"/>
    <property type="project" value="InterPro"/>
</dbReference>
<keyword evidence="3 6" id="KW-0808">Transferase</keyword>
<dbReference type="Pfam" id="PF01029">
    <property type="entry name" value="NusB"/>
    <property type="match status" value="1"/>
</dbReference>
<evidence type="ECO:0000256" key="1">
    <source>
        <dbReference type="ARBA" id="ARBA00007494"/>
    </source>
</evidence>
<dbReference type="OrthoDB" id="9810297at2"/>
<dbReference type="AlphaFoldDB" id="A0A1G7LE53"/>
<evidence type="ECO:0000256" key="2">
    <source>
        <dbReference type="ARBA" id="ARBA00022603"/>
    </source>
</evidence>
<dbReference type="GO" id="GO:0001510">
    <property type="term" value="P:RNA methylation"/>
    <property type="evidence" value="ECO:0007669"/>
    <property type="project" value="InterPro"/>
</dbReference>
<dbReference type="SUPFAM" id="SSF53335">
    <property type="entry name" value="S-adenosyl-L-methionine-dependent methyltransferases"/>
    <property type="match status" value="1"/>
</dbReference>
<keyword evidence="5 6" id="KW-0694">RNA-binding</keyword>
<keyword evidence="4 6" id="KW-0949">S-adenosyl-L-methionine</keyword>
<keyword evidence="2 6" id="KW-0489">Methyltransferase</keyword>
<feature type="binding site" evidence="6">
    <location>
        <position position="285"/>
    </location>
    <ligand>
        <name>S-adenosyl-L-methionine</name>
        <dbReference type="ChEBI" id="CHEBI:59789"/>
    </ligand>
</feature>
<evidence type="ECO:0000256" key="5">
    <source>
        <dbReference type="ARBA" id="ARBA00022884"/>
    </source>
</evidence>
<dbReference type="RefSeq" id="WP_074554364.1">
    <property type="nucleotide sequence ID" value="NZ_CP119563.1"/>
</dbReference>
<dbReference type="InterPro" id="IPR049560">
    <property type="entry name" value="MeTrfase_RsmB-F_NOP2_cat"/>
</dbReference>
<dbReference type="InterPro" id="IPR001678">
    <property type="entry name" value="MeTrfase_RsmB-F_NOP2_dom"/>
</dbReference>
<evidence type="ECO:0000256" key="6">
    <source>
        <dbReference type="PROSITE-ProRule" id="PRU01023"/>
    </source>
</evidence>
<feature type="binding site" evidence="6">
    <location>
        <begin position="238"/>
        <end position="244"/>
    </location>
    <ligand>
        <name>S-adenosyl-L-methionine</name>
        <dbReference type="ChEBI" id="CHEBI:59789"/>
    </ligand>
</feature>
<feature type="binding site" evidence="6">
    <location>
        <position position="259"/>
    </location>
    <ligand>
        <name>S-adenosyl-L-methionine</name>
        <dbReference type="ChEBI" id="CHEBI:59789"/>
    </ligand>
</feature>
<evidence type="ECO:0000259" key="7">
    <source>
        <dbReference type="PROSITE" id="PS51686"/>
    </source>
</evidence>
<feature type="binding site" evidence="6">
    <location>
        <position position="301"/>
    </location>
    <ligand>
        <name>S-adenosyl-L-methionine</name>
        <dbReference type="ChEBI" id="CHEBI:59789"/>
    </ligand>
</feature>
<feature type="domain" description="SAM-dependent MTase RsmB/NOP-type" evidence="7">
    <location>
        <begin position="130"/>
        <end position="420"/>
    </location>
</feature>
<dbReference type="SUPFAM" id="SSF48013">
    <property type="entry name" value="NusB-like"/>
    <property type="match status" value="1"/>
</dbReference>
<comment type="similarity">
    <text evidence="1 6">Belongs to the class I-like SAM-binding methyltransferase superfamily. RsmB/NOP family.</text>
</comment>
<dbReference type="Gene3D" id="1.10.940.10">
    <property type="entry name" value="NusB-like"/>
    <property type="match status" value="1"/>
</dbReference>
<dbReference type="GO" id="GO:0003723">
    <property type="term" value="F:RNA binding"/>
    <property type="evidence" value="ECO:0007669"/>
    <property type="project" value="UniProtKB-UniRule"/>
</dbReference>
<protein>
    <submittedName>
        <fullName evidence="8">16S rRNA (Cytosine967-C5)-methyltransferase</fullName>
    </submittedName>
</protein>
<dbReference type="PANTHER" id="PTHR22807">
    <property type="entry name" value="NOP2 YEAST -RELATED NOL1/NOP2/FMU SUN DOMAIN-CONTAINING"/>
    <property type="match status" value="1"/>
</dbReference>
<dbReference type="InterPro" id="IPR018314">
    <property type="entry name" value="RsmB/NOL1/NOP2-like_CS"/>
</dbReference>
<dbReference type="CDD" id="cd02440">
    <property type="entry name" value="AdoMet_MTases"/>
    <property type="match status" value="1"/>
</dbReference>
<feature type="active site" description="Nucleophile" evidence="6">
    <location>
        <position position="354"/>
    </location>
</feature>
<dbReference type="PROSITE" id="PS51686">
    <property type="entry name" value="SAM_MT_RSMB_NOP"/>
    <property type="match status" value="1"/>
</dbReference>
<evidence type="ECO:0000256" key="3">
    <source>
        <dbReference type="ARBA" id="ARBA00022679"/>
    </source>
</evidence>
<dbReference type="Proteomes" id="UP000183812">
    <property type="component" value="Unassembled WGS sequence"/>
</dbReference>
<organism evidence="8 9">
    <name type="scientific">Rhodobacter capsulatus</name>
    <name type="common">Rhodopseudomonas capsulata</name>
    <dbReference type="NCBI Taxonomy" id="1061"/>
    <lineage>
        <taxon>Bacteria</taxon>
        <taxon>Pseudomonadati</taxon>
        <taxon>Pseudomonadota</taxon>
        <taxon>Alphaproteobacteria</taxon>
        <taxon>Rhodobacterales</taxon>
        <taxon>Rhodobacter group</taxon>
        <taxon>Rhodobacter</taxon>
    </lineage>
</organism>
<dbReference type="PROSITE" id="PS01153">
    <property type="entry name" value="NOL1_NOP2_SUN"/>
    <property type="match status" value="1"/>
</dbReference>
<evidence type="ECO:0000313" key="9">
    <source>
        <dbReference type="Proteomes" id="UP000183812"/>
    </source>
</evidence>
<dbReference type="GO" id="GO:0008173">
    <property type="term" value="F:RNA methyltransferase activity"/>
    <property type="evidence" value="ECO:0007669"/>
    <property type="project" value="InterPro"/>
</dbReference>
<dbReference type="Gene3D" id="3.40.50.150">
    <property type="entry name" value="Vaccinia Virus protein VP39"/>
    <property type="match status" value="1"/>
</dbReference>
<proteinExistence type="inferred from homology"/>
<accession>A0A1G7LE53</accession>
<evidence type="ECO:0000256" key="4">
    <source>
        <dbReference type="ARBA" id="ARBA00022691"/>
    </source>
</evidence>
<gene>
    <name evidence="8" type="ORF">SAMN04244550_02314</name>
</gene>